<name>A0A1Y2BSD6_9FUNG</name>
<sequence>MSSNGQPSSARQQHHATPFNIPSPGTAAYNGQPIPFQGQRMRTMPPHPSIQIEPIIIGSQNLPNQFPTNQGYLQSNQFQNTPMKWTQDQVMPEQNDTFLDNTHRGPSNAARPVPRRSPSEKGNTRSGAPRRANNEESTYVNAPSLRSLPTKYVAATLAGPPLEFSATPSQIPPRARSRSTTPNESNEQVHQQNLIQQPLQPQPQPRLEVTISSQPVIVTKGEFLIPTRSRKSSIHQRIIQNAGSTTLTPRSETPQFLNYATPEATPEPTSEYEQQSVAEFADMDPGLDFLQHAPQQPPDTVHVLEEKLRACEFELETLKKQQEATDEIRTLEQAELHSLKEQFEQLMQKQNTTTDALRSAEAKVQVVEAKNGILETDLVNKDRRLSHLTGLVKEREMNAAHSQLELRNTQATLRQLRKSRETRISDAIMVANSLIIKSKDTPHSEVHQLEIESLNFEISDLKHEIQELRTSYEDAEYRCEMQEVRHNAIIADQETRHSLEIKELKDQMDAVRTICDREKDAALKDLVKVESLLDASTKMFAKELKQAQLKHNSQMEEIRRGLANQSSDAEDLVSMVDACLKASENDTLTKDMRMETELGDFKERYKLLAEESEETKFQLETANDKITSISSYADILKDDLKSEADRFKEELTRLQEGNNVLQHQLNQSNHEFIGLLETLKNAEKIKFELEAEVEQLKANLEVVAQSSPELLKAKEKISSLENKNAKLLEIISKFSGYSGRSSRPTSPSSPSLPIIESQLSNVRYEYEEKIKAAEAEVKTLQEEVEQLRYDCNLAEIEIKTLKLQSSKVDKYETEIADLKSKLEFAAKEILELTGSNEESKWSLSLAHTALEKEKAAAGEQKTEVEELRAQISQLKEDLNNAILDLKDANEYMDELEAEIAELKSETKSPTTSLPSPSETESMAQDIKALSEEIEALKSQLASAEEECASLFDQLKESTAAYEAAMEKEQGMMATIETLHDNAEKVKFYTDRVVSLESALEKSKAATRDIEAKYLNQGLKTEYWMSEANNYAADAMLYLDDIDSYQMDLDFLENAVDQSRADIFALEAKYLQQGVRLELLEAQIATNTVQNTTPKNLVVNHEEKTDLLQQIEILNTEIATLKEGFTAKEVELNGIIANLQVGKHTVAAEVVPSAGSESVSELQDQVATLTRELETALDANDKLHDQLDDQIAELEDQDAQLSWLEDALDDSRQEIRQLEAIYLQQGVKLELIQNELAATEKHLIQGQMQLFKIASTHNSVADFKYDHSIYELISAVTTEVEALNAQKEALESNMKTLSAALESSKRDCLDLKAKLNTSDESAFQEVSSEVESVQQLNNQLLVDSELTVQASNFDSMKTKYSLTEQSNNDIHKQLEALQSENTKLIHQLQDAEETILKLKEELSQTLTKPNDDSETQRMLEKAFQQVAKLSEEKDNLMETNEQLVQKLEEINGGNQTSTPKKKTFFF</sequence>
<feature type="coiled-coil region" evidence="1">
    <location>
        <begin position="1272"/>
        <end position="1306"/>
    </location>
</feature>
<feature type="coiled-coil region" evidence="1">
    <location>
        <begin position="451"/>
        <end position="521"/>
    </location>
</feature>
<dbReference type="PANTHER" id="PTHR23159">
    <property type="entry name" value="CENTROSOMAL PROTEIN 2"/>
    <property type="match status" value="1"/>
</dbReference>
<dbReference type="PANTHER" id="PTHR23159:SF31">
    <property type="entry name" value="CENTROSOME-ASSOCIATED PROTEIN CEP250 ISOFORM X1"/>
    <property type="match status" value="1"/>
</dbReference>
<keyword evidence="1" id="KW-0175">Coiled coil</keyword>
<evidence type="ECO:0000256" key="1">
    <source>
        <dbReference type="SAM" id="Coils"/>
    </source>
</evidence>
<organism evidence="3 4">
    <name type="scientific">Rhizoclosmatium globosum</name>
    <dbReference type="NCBI Taxonomy" id="329046"/>
    <lineage>
        <taxon>Eukaryota</taxon>
        <taxon>Fungi</taxon>
        <taxon>Fungi incertae sedis</taxon>
        <taxon>Chytridiomycota</taxon>
        <taxon>Chytridiomycota incertae sedis</taxon>
        <taxon>Chytridiomycetes</taxon>
        <taxon>Chytridiales</taxon>
        <taxon>Chytriomycetaceae</taxon>
        <taxon>Rhizoclosmatium</taxon>
    </lineage>
</organism>
<feature type="coiled-coil region" evidence="1">
    <location>
        <begin position="637"/>
        <end position="730"/>
    </location>
</feature>
<feature type="region of interest" description="Disordered" evidence="2">
    <location>
        <begin position="162"/>
        <end position="193"/>
    </location>
</feature>
<feature type="region of interest" description="Disordered" evidence="2">
    <location>
        <begin position="1"/>
        <end position="43"/>
    </location>
</feature>
<feature type="coiled-coil region" evidence="1">
    <location>
        <begin position="1041"/>
        <end position="1068"/>
    </location>
</feature>
<dbReference type="SUPFAM" id="SSF46966">
    <property type="entry name" value="Spectrin repeat"/>
    <property type="match status" value="1"/>
</dbReference>
<dbReference type="Proteomes" id="UP000193642">
    <property type="component" value="Unassembled WGS sequence"/>
</dbReference>
<dbReference type="EMBL" id="MCGO01000052">
    <property type="protein sequence ID" value="ORY37035.1"/>
    <property type="molecule type" value="Genomic_DNA"/>
</dbReference>
<feature type="region of interest" description="Disordered" evidence="2">
    <location>
        <begin position="96"/>
        <end position="143"/>
    </location>
</feature>
<feature type="coiled-coil region" evidence="1">
    <location>
        <begin position="1158"/>
        <end position="1220"/>
    </location>
</feature>
<keyword evidence="4" id="KW-1185">Reference proteome</keyword>
<evidence type="ECO:0000256" key="2">
    <source>
        <dbReference type="SAM" id="MobiDB-lite"/>
    </source>
</evidence>
<gene>
    <name evidence="3" type="ORF">BCR33DRAFT_721678</name>
</gene>
<accession>A0A1Y2BSD6</accession>
<evidence type="ECO:0000313" key="4">
    <source>
        <dbReference type="Proteomes" id="UP000193642"/>
    </source>
</evidence>
<dbReference type="Gene3D" id="1.10.287.1490">
    <property type="match status" value="1"/>
</dbReference>
<feature type="compositionally biased region" description="Polar residues" evidence="2">
    <location>
        <begin position="178"/>
        <end position="190"/>
    </location>
</feature>
<protein>
    <submittedName>
        <fullName evidence="3">Uncharacterized protein</fullName>
    </submittedName>
</protein>
<proteinExistence type="predicted"/>
<feature type="coiled-coil region" evidence="1">
    <location>
        <begin position="301"/>
        <end position="349"/>
    </location>
</feature>
<reference evidence="3 4" key="1">
    <citation type="submission" date="2016-07" db="EMBL/GenBank/DDBJ databases">
        <title>Pervasive Adenine N6-methylation of Active Genes in Fungi.</title>
        <authorList>
            <consortium name="DOE Joint Genome Institute"/>
            <person name="Mondo S.J."/>
            <person name="Dannebaum R.O."/>
            <person name="Kuo R.C."/>
            <person name="Labutti K."/>
            <person name="Haridas S."/>
            <person name="Kuo A."/>
            <person name="Salamov A."/>
            <person name="Ahrendt S.R."/>
            <person name="Lipzen A."/>
            <person name="Sullivan W."/>
            <person name="Andreopoulos W.B."/>
            <person name="Clum A."/>
            <person name="Lindquist E."/>
            <person name="Daum C."/>
            <person name="Ramamoorthy G.K."/>
            <person name="Gryganskyi A."/>
            <person name="Culley D."/>
            <person name="Magnuson J.K."/>
            <person name="James T.Y."/>
            <person name="O'Malley M.A."/>
            <person name="Stajich J.E."/>
            <person name="Spatafora J.W."/>
            <person name="Visel A."/>
            <person name="Grigoriev I.V."/>
        </authorList>
    </citation>
    <scope>NUCLEOTIDE SEQUENCE [LARGE SCALE GENOMIC DNA]</scope>
    <source>
        <strain evidence="3 4">JEL800</strain>
    </source>
</reference>
<feature type="compositionally biased region" description="Low complexity" evidence="2">
    <location>
        <begin position="907"/>
        <end position="921"/>
    </location>
</feature>
<dbReference type="OrthoDB" id="2140302at2759"/>
<feature type="compositionally biased region" description="Polar residues" evidence="2">
    <location>
        <begin position="1"/>
        <end position="11"/>
    </location>
</feature>
<comment type="caution">
    <text evidence="3">The sequence shown here is derived from an EMBL/GenBank/DDBJ whole genome shotgun (WGS) entry which is preliminary data.</text>
</comment>
<dbReference type="STRING" id="329046.A0A1Y2BSD6"/>
<feature type="coiled-coil region" evidence="1">
    <location>
        <begin position="1366"/>
        <end position="1452"/>
    </location>
</feature>
<evidence type="ECO:0000313" key="3">
    <source>
        <dbReference type="EMBL" id="ORY37035.1"/>
    </source>
</evidence>
<feature type="region of interest" description="Disordered" evidence="2">
    <location>
        <begin position="901"/>
        <end position="921"/>
    </location>
</feature>